<dbReference type="GO" id="GO:0020037">
    <property type="term" value="F:heme binding"/>
    <property type="evidence" value="ECO:0007669"/>
    <property type="project" value="InterPro"/>
</dbReference>
<dbReference type="PANTHER" id="PTHR33751">
    <property type="entry name" value="CBB3-TYPE CYTOCHROME C OXIDASE SUBUNIT FIXP"/>
    <property type="match status" value="1"/>
</dbReference>
<evidence type="ECO:0000313" key="9">
    <source>
        <dbReference type="EMBL" id="PNG04861.1"/>
    </source>
</evidence>
<sequence>MRLMTLVLLSCLAPFAHAGEEAIERFHYLMGDAERREQAYAAGQERALFCGYCHGENGNSKRPHIPNLASQNPIYLFQSFEKFAKGERIDFVMSKLAKSLTLKDRVNIAVYFSQQKVEPVAVTSDAAQVQRGATLFQHTCTGCHGSHAQGKENMPRLAGQPSQYLSKALNRFRTHDPSRAGSVMMGIADKLSEADIESVVAYLTQLRLSEQQELQASVQLLGADVQ</sequence>
<dbReference type="PROSITE" id="PS51007">
    <property type="entry name" value="CYTC"/>
    <property type="match status" value="2"/>
</dbReference>
<keyword evidence="3 6" id="KW-0479">Metal-binding</keyword>
<dbReference type="GO" id="GO:0046872">
    <property type="term" value="F:metal ion binding"/>
    <property type="evidence" value="ECO:0007669"/>
    <property type="project" value="UniProtKB-KW"/>
</dbReference>
<keyword evidence="1" id="KW-0813">Transport</keyword>
<organism evidence="9 10">
    <name type="scientific">Stutzerimonas stutzeri</name>
    <name type="common">Pseudomonas stutzeri</name>
    <dbReference type="NCBI Taxonomy" id="316"/>
    <lineage>
        <taxon>Bacteria</taxon>
        <taxon>Pseudomonadati</taxon>
        <taxon>Pseudomonadota</taxon>
        <taxon>Gammaproteobacteria</taxon>
        <taxon>Pseudomonadales</taxon>
        <taxon>Pseudomonadaceae</taxon>
        <taxon>Stutzerimonas</taxon>
    </lineage>
</organism>
<evidence type="ECO:0000256" key="5">
    <source>
        <dbReference type="ARBA" id="ARBA00023004"/>
    </source>
</evidence>
<feature type="signal peptide" evidence="7">
    <location>
        <begin position="1"/>
        <end position="18"/>
    </location>
</feature>
<dbReference type="InterPro" id="IPR009056">
    <property type="entry name" value="Cyt_c-like_dom"/>
</dbReference>
<keyword evidence="4" id="KW-0249">Electron transport</keyword>
<dbReference type="InterPro" id="IPR036909">
    <property type="entry name" value="Cyt_c-like_dom_sf"/>
</dbReference>
<dbReference type="Gene3D" id="1.10.760.10">
    <property type="entry name" value="Cytochrome c-like domain"/>
    <property type="match status" value="2"/>
</dbReference>
<evidence type="ECO:0000256" key="7">
    <source>
        <dbReference type="SAM" id="SignalP"/>
    </source>
</evidence>
<dbReference type="InterPro" id="IPR050597">
    <property type="entry name" value="Cytochrome_c_Oxidase_Subunit"/>
</dbReference>
<dbReference type="Pfam" id="PF00034">
    <property type="entry name" value="Cytochrom_C"/>
    <property type="match status" value="1"/>
</dbReference>
<evidence type="ECO:0000256" key="2">
    <source>
        <dbReference type="ARBA" id="ARBA00022617"/>
    </source>
</evidence>
<gene>
    <name evidence="9" type="ORF">CXL00_14440</name>
</gene>
<evidence type="ECO:0000256" key="4">
    <source>
        <dbReference type="ARBA" id="ARBA00022982"/>
    </source>
</evidence>
<feature type="chain" id="PRO_5014634157" evidence="7">
    <location>
        <begin position="19"/>
        <end position="226"/>
    </location>
</feature>
<evidence type="ECO:0000313" key="10">
    <source>
        <dbReference type="Proteomes" id="UP000235897"/>
    </source>
</evidence>
<feature type="domain" description="Cytochrome c" evidence="8">
    <location>
        <begin position="31"/>
        <end position="116"/>
    </location>
</feature>
<name>A0A2N8SQV6_STUST</name>
<dbReference type="SUPFAM" id="SSF46626">
    <property type="entry name" value="Cytochrome c"/>
    <property type="match status" value="2"/>
</dbReference>
<feature type="domain" description="Cytochrome c" evidence="8">
    <location>
        <begin position="127"/>
        <end position="207"/>
    </location>
</feature>
<dbReference type="RefSeq" id="WP_021207539.1">
    <property type="nucleotide sequence ID" value="NZ_JAMOIG010000018.1"/>
</dbReference>
<keyword evidence="7" id="KW-0732">Signal</keyword>
<dbReference type="GO" id="GO:0009055">
    <property type="term" value="F:electron transfer activity"/>
    <property type="evidence" value="ECO:0007669"/>
    <property type="project" value="InterPro"/>
</dbReference>
<accession>A0A2N8SQV6</accession>
<protein>
    <submittedName>
        <fullName evidence="9">Cytochrome biogenesis protein ResB</fullName>
    </submittedName>
</protein>
<comment type="caution">
    <text evidence="9">The sequence shown here is derived from an EMBL/GenBank/DDBJ whole genome shotgun (WGS) entry which is preliminary data.</text>
</comment>
<evidence type="ECO:0000256" key="6">
    <source>
        <dbReference type="PROSITE-ProRule" id="PRU00433"/>
    </source>
</evidence>
<dbReference type="PANTHER" id="PTHR33751:SF9">
    <property type="entry name" value="CYTOCHROME C4"/>
    <property type="match status" value="1"/>
</dbReference>
<dbReference type="Proteomes" id="UP000235897">
    <property type="component" value="Unassembled WGS sequence"/>
</dbReference>
<keyword evidence="5 6" id="KW-0408">Iron</keyword>
<reference evidence="9 10" key="1">
    <citation type="submission" date="2018-01" db="EMBL/GenBank/DDBJ databases">
        <title>Denitrification phenotypes of diverse strains of Pseudomonas stutzeri.</title>
        <authorList>
            <person name="Milligan D.A."/>
            <person name="Bergaust L."/>
            <person name="Bakken L.R."/>
            <person name="Frostegard A."/>
        </authorList>
    </citation>
    <scope>NUCLEOTIDE SEQUENCE [LARGE SCALE GENOMIC DNA]</scope>
    <source>
        <strain evidence="9 10">28a3</strain>
    </source>
</reference>
<evidence type="ECO:0000256" key="1">
    <source>
        <dbReference type="ARBA" id="ARBA00022448"/>
    </source>
</evidence>
<evidence type="ECO:0000259" key="8">
    <source>
        <dbReference type="PROSITE" id="PS51007"/>
    </source>
</evidence>
<proteinExistence type="predicted"/>
<keyword evidence="2 6" id="KW-0349">Heme</keyword>
<dbReference type="EMBL" id="POUW01000005">
    <property type="protein sequence ID" value="PNG04861.1"/>
    <property type="molecule type" value="Genomic_DNA"/>
</dbReference>
<dbReference type="AlphaFoldDB" id="A0A2N8SQV6"/>
<dbReference type="OrthoDB" id="9773456at2"/>
<evidence type="ECO:0000256" key="3">
    <source>
        <dbReference type="ARBA" id="ARBA00022723"/>
    </source>
</evidence>